<name>A0A256FF62_9HYPH</name>
<evidence type="ECO:0000259" key="1">
    <source>
        <dbReference type="Pfam" id="PF13452"/>
    </source>
</evidence>
<dbReference type="GO" id="GO:0019171">
    <property type="term" value="F:(3R)-hydroxyacyl-[acyl-carrier-protein] dehydratase activity"/>
    <property type="evidence" value="ECO:0007669"/>
    <property type="project" value="TreeGrafter"/>
</dbReference>
<dbReference type="AlphaFoldDB" id="A0A256FF62"/>
<keyword evidence="3" id="KW-1185">Reference proteome</keyword>
<proteinExistence type="predicted"/>
<dbReference type="Proteomes" id="UP000215590">
    <property type="component" value="Unassembled WGS sequence"/>
</dbReference>
<dbReference type="SUPFAM" id="SSF54637">
    <property type="entry name" value="Thioesterase/thiol ester dehydrase-isomerase"/>
    <property type="match status" value="1"/>
</dbReference>
<reference evidence="2 3" key="1">
    <citation type="submission" date="2017-07" db="EMBL/GenBank/DDBJ databases">
        <title>Phylogenetic study on the rhizospheric bacterium Ochrobactrum sp. A44.</title>
        <authorList>
            <person name="Krzyzanowska D.M."/>
            <person name="Ossowicki A."/>
            <person name="Rajewska M."/>
            <person name="Maciag T."/>
            <person name="Kaczynski Z."/>
            <person name="Czerwicka M."/>
            <person name="Jafra S."/>
        </authorList>
    </citation>
    <scope>NUCLEOTIDE SEQUENCE [LARGE SCALE GENOMIC DNA]</scope>
    <source>
        <strain evidence="2 3">DSM 7216</strain>
    </source>
</reference>
<dbReference type="InterPro" id="IPR039569">
    <property type="entry name" value="FAS1-like_DH_region"/>
</dbReference>
<dbReference type="InterPro" id="IPR029069">
    <property type="entry name" value="HotDog_dom_sf"/>
</dbReference>
<dbReference type="InterPro" id="IPR052741">
    <property type="entry name" value="Mitochondrial_HTD2"/>
</dbReference>
<dbReference type="OrthoDB" id="7183822at2"/>
<comment type="caution">
    <text evidence="2">The sequence shown here is derived from an EMBL/GenBank/DDBJ whole genome shotgun (WGS) entry which is preliminary data.</text>
</comment>
<dbReference type="EMBL" id="NNRJ01000052">
    <property type="protein sequence ID" value="OYR13390.1"/>
    <property type="molecule type" value="Genomic_DNA"/>
</dbReference>
<sequence>MSEKIDVEHLKKWLGSERETFDIITPRLANGLAAVLDEPCDLKAGDLAPVGIHWCLSPDIVPMSGLGADGHPARGAFLPPVQLPRRMWAGGELCFSSGFRVGDSVRRLSRVDDIAVKAGRSGTLCFVTVHHEYSVDGNVILNERHDIVYRALEAPSDNKPPKADFVEPDMMLEIDGTPTLLMRYSAVTFNGHRIHYDRDYCIDEEFYPGLIVHGPLQANYMLRMAYQLNDNRLPKRFSFRGLSPLFDGSSFTINAKREDSGNRFWVLNADGAMTMQAQTSDD</sequence>
<feature type="domain" description="FAS1-like dehydratase" evidence="1">
    <location>
        <begin position="51"/>
        <end position="141"/>
    </location>
</feature>
<protein>
    <submittedName>
        <fullName evidence="2">Metal-binding domain of MaoC dehydratase family protein</fullName>
    </submittedName>
</protein>
<dbReference type="Pfam" id="PF13452">
    <property type="entry name" value="FAS1_DH_region"/>
    <property type="match status" value="1"/>
</dbReference>
<dbReference type="PANTHER" id="PTHR28152:SF1">
    <property type="entry name" value="HYDROXYACYL-THIOESTER DEHYDRATASE TYPE 2, MITOCHONDRIAL"/>
    <property type="match status" value="1"/>
</dbReference>
<gene>
    <name evidence="2" type="ORF">CEV31_3363</name>
</gene>
<evidence type="ECO:0000313" key="3">
    <source>
        <dbReference type="Proteomes" id="UP000215590"/>
    </source>
</evidence>
<dbReference type="Gene3D" id="3.10.129.10">
    <property type="entry name" value="Hotdog Thioesterase"/>
    <property type="match status" value="2"/>
</dbReference>
<accession>A0A256FF62</accession>
<organism evidence="2 3">
    <name type="scientific">Brucella thiophenivorans</name>
    <dbReference type="NCBI Taxonomy" id="571255"/>
    <lineage>
        <taxon>Bacteria</taxon>
        <taxon>Pseudomonadati</taxon>
        <taxon>Pseudomonadota</taxon>
        <taxon>Alphaproteobacteria</taxon>
        <taxon>Hyphomicrobiales</taxon>
        <taxon>Brucellaceae</taxon>
        <taxon>Brucella/Ochrobactrum group</taxon>
        <taxon>Brucella</taxon>
    </lineage>
</organism>
<dbReference type="PANTHER" id="PTHR28152">
    <property type="entry name" value="HYDROXYACYL-THIOESTER DEHYDRATASE TYPE 2, MITOCHONDRIAL"/>
    <property type="match status" value="1"/>
</dbReference>
<dbReference type="RefSeq" id="WP_094508737.1">
    <property type="nucleotide sequence ID" value="NZ_JBHEEK010000007.1"/>
</dbReference>
<evidence type="ECO:0000313" key="2">
    <source>
        <dbReference type="EMBL" id="OYR13390.1"/>
    </source>
</evidence>